<organism evidence="8 9">
    <name type="scientific">Halomicronema hongdechloris C2206</name>
    <dbReference type="NCBI Taxonomy" id="1641165"/>
    <lineage>
        <taxon>Bacteria</taxon>
        <taxon>Bacillati</taxon>
        <taxon>Cyanobacteriota</taxon>
        <taxon>Cyanophyceae</taxon>
        <taxon>Nodosilineales</taxon>
        <taxon>Nodosilineaceae</taxon>
        <taxon>Halomicronema</taxon>
    </lineage>
</organism>
<feature type="region of interest" description="Disordered" evidence="6">
    <location>
        <begin position="362"/>
        <end position="389"/>
    </location>
</feature>
<dbReference type="EMBL" id="CP021983">
    <property type="protein sequence ID" value="ASC73469.1"/>
    <property type="molecule type" value="Genomic_DNA"/>
</dbReference>
<name>A0A1Z3HT35_9CYAN</name>
<dbReference type="PANTHER" id="PTHR21716:SF62">
    <property type="entry name" value="TRANSPORT PROTEIN YDBI-RELATED"/>
    <property type="match status" value="1"/>
</dbReference>
<reference evidence="8 9" key="1">
    <citation type="journal article" date="2016" name="Biochim. Biophys. Acta">
        <title>Characterization of red-shifted phycobilisomes isolated from the chlorophyll f-containing cyanobacterium Halomicronema hongdechloris.</title>
        <authorList>
            <person name="Li Y."/>
            <person name="Lin Y."/>
            <person name="Garvey C.J."/>
            <person name="Birch D."/>
            <person name="Corkery R.W."/>
            <person name="Loughlin P.C."/>
            <person name="Scheer H."/>
            <person name="Willows R.D."/>
            <person name="Chen M."/>
        </authorList>
    </citation>
    <scope>NUCLEOTIDE SEQUENCE [LARGE SCALE GENOMIC DNA]</scope>
    <source>
        <strain evidence="8 9">C2206</strain>
    </source>
</reference>
<dbReference type="OrthoDB" id="506451at2"/>
<keyword evidence="9" id="KW-1185">Reference proteome</keyword>
<feature type="transmembrane region" description="Helical" evidence="7">
    <location>
        <begin position="70"/>
        <end position="92"/>
    </location>
</feature>
<keyword evidence="5 7" id="KW-0472">Membrane</keyword>
<feature type="transmembrane region" description="Helical" evidence="7">
    <location>
        <begin position="264"/>
        <end position="291"/>
    </location>
</feature>
<dbReference type="STRING" id="1641165.XM38_18040"/>
<gene>
    <name evidence="8" type="ORF">XM38_044360</name>
</gene>
<proteinExistence type="inferred from homology"/>
<evidence type="ECO:0000256" key="2">
    <source>
        <dbReference type="ARBA" id="ARBA00009773"/>
    </source>
</evidence>
<evidence type="ECO:0000256" key="7">
    <source>
        <dbReference type="SAM" id="Phobius"/>
    </source>
</evidence>
<dbReference type="AlphaFoldDB" id="A0A1Z3HT35"/>
<evidence type="ECO:0000256" key="6">
    <source>
        <dbReference type="SAM" id="MobiDB-lite"/>
    </source>
</evidence>
<evidence type="ECO:0000256" key="1">
    <source>
        <dbReference type="ARBA" id="ARBA00004141"/>
    </source>
</evidence>
<evidence type="ECO:0000313" key="9">
    <source>
        <dbReference type="Proteomes" id="UP000191901"/>
    </source>
</evidence>
<evidence type="ECO:0000256" key="3">
    <source>
        <dbReference type="ARBA" id="ARBA00022692"/>
    </source>
</evidence>
<dbReference type="RefSeq" id="WP_080811456.1">
    <property type="nucleotide sequence ID" value="NZ_CP021983.2"/>
</dbReference>
<dbReference type="PANTHER" id="PTHR21716">
    <property type="entry name" value="TRANSMEMBRANE PROTEIN"/>
    <property type="match status" value="1"/>
</dbReference>
<keyword evidence="3 7" id="KW-0812">Transmembrane</keyword>
<feature type="transmembrane region" description="Helical" evidence="7">
    <location>
        <begin position="38"/>
        <end position="58"/>
    </location>
</feature>
<comment type="similarity">
    <text evidence="2">Belongs to the autoinducer-2 exporter (AI-2E) (TC 2.A.86) family.</text>
</comment>
<comment type="subcellular location">
    <subcellularLocation>
        <location evidence="1">Membrane</location>
        <topology evidence="1">Multi-pass membrane protein</topology>
    </subcellularLocation>
</comment>
<keyword evidence="4 7" id="KW-1133">Transmembrane helix</keyword>
<dbReference type="KEGG" id="hhg:XM38_044360"/>
<evidence type="ECO:0000256" key="5">
    <source>
        <dbReference type="ARBA" id="ARBA00023136"/>
    </source>
</evidence>
<sequence length="389" mass="42204">MANRESGEQRLTLSVSSLLVVLLAVPLLLLVWQLRSLILLLLISVVLASSIAPVVDLAERYRVPRWLGVVLVYLTMLFLAVGAILLIGPTIFEQIQRLLRQIPVSLKNVYDGAEAWVLSFNENRPELASDLLNQFLDIQGLTRWVIRSSQQLLLRSYGLTTGILGGVLSLILALFLSGYMLADSRTLIRNFLRLLPQPWDERLAAQVTPVSNRIGSYIRGRLLVSAILAVVITIVLSFIGLSEFALGLGAIAGVTNLIPFLGPILGAIPALAVAVSQGGWTVLWVLVLYVIIQNLETYVLDPLLVGSSVGVHPLYQLLAVIGGTQVLGIIGALIVPPWIAGGAVLLENLYLRPKLMAERRRGKQLRSASSTNESPLEPDTPIKSVVGGT</sequence>
<dbReference type="Proteomes" id="UP000191901">
    <property type="component" value="Chromosome"/>
</dbReference>
<dbReference type="InterPro" id="IPR002549">
    <property type="entry name" value="AI-2E-like"/>
</dbReference>
<feature type="transmembrane region" description="Helical" evidence="7">
    <location>
        <begin position="327"/>
        <end position="351"/>
    </location>
</feature>
<feature type="transmembrane region" description="Helical" evidence="7">
    <location>
        <begin position="157"/>
        <end position="182"/>
    </location>
</feature>
<dbReference type="GO" id="GO:0016020">
    <property type="term" value="C:membrane"/>
    <property type="evidence" value="ECO:0007669"/>
    <property type="project" value="UniProtKB-SubCell"/>
</dbReference>
<feature type="transmembrane region" description="Helical" evidence="7">
    <location>
        <begin position="12"/>
        <end position="32"/>
    </location>
</feature>
<dbReference type="Pfam" id="PF01594">
    <property type="entry name" value="AI-2E_transport"/>
    <property type="match status" value="1"/>
</dbReference>
<evidence type="ECO:0000313" key="8">
    <source>
        <dbReference type="EMBL" id="ASC73469.1"/>
    </source>
</evidence>
<feature type="transmembrane region" description="Helical" evidence="7">
    <location>
        <begin position="222"/>
        <end position="252"/>
    </location>
</feature>
<evidence type="ECO:0000256" key="4">
    <source>
        <dbReference type="ARBA" id="ARBA00022989"/>
    </source>
</evidence>
<dbReference type="GO" id="GO:0055085">
    <property type="term" value="P:transmembrane transport"/>
    <property type="evidence" value="ECO:0007669"/>
    <property type="project" value="TreeGrafter"/>
</dbReference>
<protein>
    <submittedName>
        <fullName evidence="8">AI-2E family transporter</fullName>
    </submittedName>
</protein>
<accession>A0A1Z3HT35</accession>